<keyword evidence="1" id="KW-0812">Transmembrane</keyword>
<evidence type="ECO:0000256" key="1">
    <source>
        <dbReference type="SAM" id="Phobius"/>
    </source>
</evidence>
<dbReference type="RefSeq" id="WP_116976620.1">
    <property type="nucleotide sequence ID" value="NZ_QPMM01000007.1"/>
</dbReference>
<comment type="caution">
    <text evidence="3">The sequence shown here is derived from an EMBL/GenBank/DDBJ whole genome shotgun (WGS) entry which is preliminary data.</text>
</comment>
<gene>
    <name evidence="3" type="ORF">DVR12_15090</name>
</gene>
<protein>
    <submittedName>
        <fullName evidence="3">DUF4349 domain-containing protein</fullName>
    </submittedName>
</protein>
<feature type="signal peptide" evidence="2">
    <location>
        <begin position="1"/>
        <end position="21"/>
    </location>
</feature>
<organism evidence="3 4">
    <name type="scientific">Chitinophaga silvatica</name>
    <dbReference type="NCBI Taxonomy" id="2282649"/>
    <lineage>
        <taxon>Bacteria</taxon>
        <taxon>Pseudomonadati</taxon>
        <taxon>Bacteroidota</taxon>
        <taxon>Chitinophagia</taxon>
        <taxon>Chitinophagales</taxon>
        <taxon>Chitinophagaceae</taxon>
        <taxon>Chitinophaga</taxon>
    </lineage>
</organism>
<keyword evidence="2" id="KW-0732">Signal</keyword>
<dbReference type="PROSITE" id="PS51257">
    <property type="entry name" value="PROKAR_LIPOPROTEIN"/>
    <property type="match status" value="1"/>
</dbReference>
<name>A0A3E1Y939_9BACT</name>
<keyword evidence="1" id="KW-1133">Transmembrane helix</keyword>
<evidence type="ECO:0000256" key="2">
    <source>
        <dbReference type="SAM" id="SignalP"/>
    </source>
</evidence>
<proteinExistence type="predicted"/>
<dbReference type="EMBL" id="QPMM01000007">
    <property type="protein sequence ID" value="RFS21969.1"/>
    <property type="molecule type" value="Genomic_DNA"/>
</dbReference>
<feature type="transmembrane region" description="Helical" evidence="1">
    <location>
        <begin position="266"/>
        <end position="286"/>
    </location>
</feature>
<evidence type="ECO:0000313" key="4">
    <source>
        <dbReference type="Proteomes" id="UP000260644"/>
    </source>
</evidence>
<dbReference type="AlphaFoldDB" id="A0A3E1Y939"/>
<keyword evidence="4" id="KW-1185">Reference proteome</keyword>
<reference evidence="3 4" key="1">
    <citation type="submission" date="2018-07" db="EMBL/GenBank/DDBJ databases">
        <title>Chitinophaga K2CV101002-2 sp. nov., isolated from a monsoon evergreen broad-leaved forest soil.</title>
        <authorList>
            <person name="Lv Y."/>
        </authorList>
    </citation>
    <scope>NUCLEOTIDE SEQUENCE [LARGE SCALE GENOMIC DNA]</scope>
    <source>
        <strain evidence="3 4">GDMCC 1.1288</strain>
    </source>
</reference>
<keyword evidence="1" id="KW-0472">Membrane</keyword>
<dbReference type="OrthoDB" id="658163at2"/>
<feature type="chain" id="PRO_5017745857" evidence="2">
    <location>
        <begin position="22"/>
        <end position="294"/>
    </location>
</feature>
<sequence>MRYPILYLIPLFLLAACGRSAYNDERAPAGNSQETSDSYLTSADSVSFSNNLQDIRSASRKRVRTADLSCNVNDVAASTFAIESIITRTGGITRESIIKNETYTTKDLPYTADSLKRVVLFTPVATLNVRVPVASLDTVVRAITDMATFIEHRTLKEDDKTLQYLTNALRNEAQAKRGTVVAKPKDSTIQVAEYNEAKDNTVIDRRMNNLAILDDVAYANFSIQLFQPQVAKVYTVVNPDHLNRAGFGTELLTSLRAGTTALRNTLLFFVEIWPFVLVAIAGWIVFRRFQKARA</sequence>
<dbReference type="Proteomes" id="UP000260644">
    <property type="component" value="Unassembled WGS sequence"/>
</dbReference>
<evidence type="ECO:0000313" key="3">
    <source>
        <dbReference type="EMBL" id="RFS21969.1"/>
    </source>
</evidence>
<accession>A0A3E1Y939</accession>